<organism evidence="1 2">
    <name type="scientific">Antarcticirhabdus aurantiaca</name>
    <dbReference type="NCBI Taxonomy" id="2606717"/>
    <lineage>
        <taxon>Bacteria</taxon>
        <taxon>Pseudomonadati</taxon>
        <taxon>Pseudomonadota</taxon>
        <taxon>Alphaproteobacteria</taxon>
        <taxon>Hyphomicrobiales</taxon>
        <taxon>Aurantimonadaceae</taxon>
        <taxon>Antarcticirhabdus</taxon>
    </lineage>
</organism>
<accession>A0ACD4NY25</accession>
<dbReference type="Proteomes" id="UP001163223">
    <property type="component" value="Chromosome"/>
</dbReference>
<evidence type="ECO:0000313" key="1">
    <source>
        <dbReference type="EMBL" id="WAJ31599.1"/>
    </source>
</evidence>
<protein>
    <submittedName>
        <fullName evidence="1">IS21 family transposase</fullName>
    </submittedName>
</protein>
<gene>
    <name evidence="1" type="primary">istA</name>
    <name evidence="1" type="ORF">OXU80_26315</name>
</gene>
<proteinExistence type="predicted"/>
<keyword evidence="2" id="KW-1185">Reference proteome</keyword>
<evidence type="ECO:0000313" key="2">
    <source>
        <dbReference type="Proteomes" id="UP001163223"/>
    </source>
</evidence>
<name>A0ACD4NY25_9HYPH</name>
<sequence>MMIVETIAKIRRLANVERMTIREISRELRLSRKVVRKALRPDVTAFTYKRKRQPRPQLDTHIGQLEALLAEELPKPKRQRLSYTRLFEMLRENGYAGGYDSVRRYAQRWFKERAVSAQGVFVPLAFAPGEAYQFDWSHETAIIDGTTTQIKVAHVRLCHSRFFLVRAYPRETQEMVFDAHEQAFRFFGGACRRGIYDNMRTAVATIFIGRQRIFNRRFEQFCSHHLVEPTACNPGAGWEKGQVENQVRTARNRFFKPPPRCGSLAELNEWLEARCLTWARTAAHPVQRDRTVMEVFTREDQPALVPLRLPFDGFHEVEAVASSTCLVRFDHNRYSVAARAAGRQVQLRAYAERIAIFLNGEIVAQHPRSFARHATVYDPWHYLPVLARKPGALRNGEPFRDWDLPDALRRIRQRLAVHPDGDRQFVTILSAVPEAGLEAVEAACTSALEARLNSADAVLNCLARARDPEPPAPILTPASLTLGLLPEADCARYDSLRAAVRA</sequence>
<reference evidence="1" key="1">
    <citation type="submission" date="2022-11" db="EMBL/GenBank/DDBJ databases">
        <title>beta-Carotene-producing bacterium, Jeongeuplla avenae sp. nov., alleviates the salt stress of Arabidopsis seedlings.</title>
        <authorList>
            <person name="Jiang L."/>
            <person name="Lee J."/>
        </authorList>
    </citation>
    <scope>NUCLEOTIDE SEQUENCE</scope>
    <source>
        <strain evidence="1">DY_R2A_6</strain>
    </source>
</reference>
<dbReference type="EMBL" id="CP113520">
    <property type="protein sequence ID" value="WAJ31599.1"/>
    <property type="molecule type" value="Genomic_DNA"/>
</dbReference>